<sequence>MEDRYNHEAQGYPLAPPSMPRSHQTIYTNSSTNYTNYHTKRRKTIKRLTLVAIFVSTLAATLLVLGRATTPRVRLVDVTLTNNNNNDNFLLTGRVLVRNRNFWRYEFDGAMGTVRAANGTSLGRFAIHDGRASARSTRRIYVFADLRGPLGSGEARLRVEARLRGEVRVLRVVSRDRSAVLNCTISVGLPIRGVQNLRCQ</sequence>
<comment type="caution">
    <text evidence="3">The sequence shown here is derived from an EMBL/GenBank/DDBJ whole genome shotgun (WGS) entry which is preliminary data.</text>
</comment>
<keyword evidence="4" id="KW-1185">Reference proteome</keyword>
<evidence type="ECO:0000256" key="1">
    <source>
        <dbReference type="SAM" id="MobiDB-lite"/>
    </source>
</evidence>
<dbReference type="Proteomes" id="UP000325081">
    <property type="component" value="Unassembled WGS sequence"/>
</dbReference>
<dbReference type="AlphaFoldDB" id="A0A5A7PCI0"/>
<keyword evidence="2" id="KW-1133">Transmembrane helix</keyword>
<gene>
    <name evidence="3" type="ORF">STAS_06253</name>
</gene>
<feature type="transmembrane region" description="Helical" evidence="2">
    <location>
        <begin position="48"/>
        <end position="66"/>
    </location>
</feature>
<proteinExistence type="predicted"/>
<evidence type="ECO:0000256" key="2">
    <source>
        <dbReference type="SAM" id="Phobius"/>
    </source>
</evidence>
<keyword evidence="2" id="KW-0812">Transmembrane</keyword>
<dbReference type="EMBL" id="BKCP01004339">
    <property type="protein sequence ID" value="GER30324.1"/>
    <property type="molecule type" value="Genomic_DNA"/>
</dbReference>
<feature type="region of interest" description="Disordered" evidence="1">
    <location>
        <begin position="1"/>
        <end position="22"/>
    </location>
</feature>
<keyword evidence="2" id="KW-0472">Membrane</keyword>
<accession>A0A5A7PCI0</accession>
<evidence type="ECO:0000313" key="3">
    <source>
        <dbReference type="EMBL" id="GER30324.1"/>
    </source>
</evidence>
<organism evidence="3 4">
    <name type="scientific">Striga asiatica</name>
    <name type="common">Asiatic witchweed</name>
    <name type="synonym">Buchnera asiatica</name>
    <dbReference type="NCBI Taxonomy" id="4170"/>
    <lineage>
        <taxon>Eukaryota</taxon>
        <taxon>Viridiplantae</taxon>
        <taxon>Streptophyta</taxon>
        <taxon>Embryophyta</taxon>
        <taxon>Tracheophyta</taxon>
        <taxon>Spermatophyta</taxon>
        <taxon>Magnoliopsida</taxon>
        <taxon>eudicotyledons</taxon>
        <taxon>Gunneridae</taxon>
        <taxon>Pentapetalae</taxon>
        <taxon>asterids</taxon>
        <taxon>lamiids</taxon>
        <taxon>Lamiales</taxon>
        <taxon>Orobanchaceae</taxon>
        <taxon>Buchnereae</taxon>
        <taxon>Striga</taxon>
    </lineage>
</organism>
<evidence type="ECO:0000313" key="4">
    <source>
        <dbReference type="Proteomes" id="UP000325081"/>
    </source>
</evidence>
<reference evidence="4" key="1">
    <citation type="journal article" date="2019" name="Curr. Biol.">
        <title>Genome Sequence of Striga asiatica Provides Insight into the Evolution of Plant Parasitism.</title>
        <authorList>
            <person name="Yoshida S."/>
            <person name="Kim S."/>
            <person name="Wafula E.K."/>
            <person name="Tanskanen J."/>
            <person name="Kim Y.M."/>
            <person name="Honaas L."/>
            <person name="Yang Z."/>
            <person name="Spallek T."/>
            <person name="Conn C.E."/>
            <person name="Ichihashi Y."/>
            <person name="Cheong K."/>
            <person name="Cui S."/>
            <person name="Der J.P."/>
            <person name="Gundlach H."/>
            <person name="Jiao Y."/>
            <person name="Hori C."/>
            <person name="Ishida J.K."/>
            <person name="Kasahara H."/>
            <person name="Kiba T."/>
            <person name="Kim M.S."/>
            <person name="Koo N."/>
            <person name="Laohavisit A."/>
            <person name="Lee Y.H."/>
            <person name="Lumba S."/>
            <person name="McCourt P."/>
            <person name="Mortimer J.C."/>
            <person name="Mutuku J.M."/>
            <person name="Nomura T."/>
            <person name="Sasaki-Sekimoto Y."/>
            <person name="Seto Y."/>
            <person name="Wang Y."/>
            <person name="Wakatake T."/>
            <person name="Sakakibara H."/>
            <person name="Demura T."/>
            <person name="Yamaguchi S."/>
            <person name="Yoneyama K."/>
            <person name="Manabe R.I."/>
            <person name="Nelson D.C."/>
            <person name="Schulman A.H."/>
            <person name="Timko M.P."/>
            <person name="dePamphilis C.W."/>
            <person name="Choi D."/>
            <person name="Shirasu K."/>
        </authorList>
    </citation>
    <scope>NUCLEOTIDE SEQUENCE [LARGE SCALE GENOMIC DNA]</scope>
    <source>
        <strain evidence="4">cv. UVA1</strain>
    </source>
</reference>
<protein>
    <submittedName>
        <fullName evidence="3">Late embryogenesis abundant protein</fullName>
    </submittedName>
</protein>
<name>A0A5A7PCI0_STRAF</name>
<dbReference type="OrthoDB" id="1894389at2759"/>